<gene>
    <name evidence="2" type="ORF">G6F50_015483</name>
</gene>
<accession>A0A9P6XXM5</accession>
<evidence type="ECO:0000313" key="3">
    <source>
        <dbReference type="Proteomes" id="UP000740926"/>
    </source>
</evidence>
<proteinExistence type="predicted"/>
<evidence type="ECO:0000256" key="1">
    <source>
        <dbReference type="SAM" id="MobiDB-lite"/>
    </source>
</evidence>
<feature type="compositionally biased region" description="Low complexity" evidence="1">
    <location>
        <begin position="137"/>
        <end position="153"/>
    </location>
</feature>
<dbReference type="AlphaFoldDB" id="A0A9P6XXM5"/>
<organism evidence="2 3">
    <name type="scientific">Rhizopus delemar</name>
    <dbReference type="NCBI Taxonomy" id="936053"/>
    <lineage>
        <taxon>Eukaryota</taxon>
        <taxon>Fungi</taxon>
        <taxon>Fungi incertae sedis</taxon>
        <taxon>Mucoromycota</taxon>
        <taxon>Mucoromycotina</taxon>
        <taxon>Mucoromycetes</taxon>
        <taxon>Mucorales</taxon>
        <taxon>Mucorineae</taxon>
        <taxon>Rhizopodaceae</taxon>
        <taxon>Rhizopus</taxon>
    </lineage>
</organism>
<reference evidence="2 3" key="1">
    <citation type="journal article" date="2020" name="Microb. Genom.">
        <title>Genetic diversity of clinical and environmental Mucorales isolates obtained from an investigation of mucormycosis cases among solid organ transplant recipients.</title>
        <authorList>
            <person name="Nguyen M.H."/>
            <person name="Kaul D."/>
            <person name="Muto C."/>
            <person name="Cheng S.J."/>
            <person name="Richter R.A."/>
            <person name="Bruno V.M."/>
            <person name="Liu G."/>
            <person name="Beyhan S."/>
            <person name="Sundermann A.J."/>
            <person name="Mounaud S."/>
            <person name="Pasculle A.W."/>
            <person name="Nierman W.C."/>
            <person name="Driscoll E."/>
            <person name="Cumbie R."/>
            <person name="Clancy C.J."/>
            <person name="Dupont C.L."/>
        </authorList>
    </citation>
    <scope>NUCLEOTIDE SEQUENCE [LARGE SCALE GENOMIC DNA]</scope>
    <source>
        <strain evidence="2 3">GL24</strain>
    </source>
</reference>
<name>A0A9P6XXM5_9FUNG</name>
<feature type="region of interest" description="Disordered" evidence="1">
    <location>
        <begin position="43"/>
        <end position="87"/>
    </location>
</feature>
<keyword evidence="3" id="KW-1185">Reference proteome</keyword>
<dbReference type="EMBL" id="JAANIU010008589">
    <property type="protein sequence ID" value="KAG1534762.1"/>
    <property type="molecule type" value="Genomic_DNA"/>
</dbReference>
<protein>
    <submittedName>
        <fullName evidence="2">Uncharacterized protein</fullName>
    </submittedName>
</protein>
<sequence>MYMRFAAGLALGAFAWTTAAAWWRRRRVEWLLDGCQRSAVAHPCAGTGQRRGRAGGAGQDPLPGDDEPRDPYADEHPAGDAGTVGRQRPGCAPAAGACHGGRCGEDAAADPRRCAAQPAPAACAIAAAADRSGGDAAGSAAAADACCGQPGPASADRTRSGVAGGAAC</sequence>
<comment type="caution">
    <text evidence="2">The sequence shown here is derived from an EMBL/GenBank/DDBJ whole genome shotgun (WGS) entry which is preliminary data.</text>
</comment>
<feature type="region of interest" description="Disordered" evidence="1">
    <location>
        <begin position="134"/>
        <end position="168"/>
    </location>
</feature>
<evidence type="ECO:0000313" key="2">
    <source>
        <dbReference type="EMBL" id="KAG1534762.1"/>
    </source>
</evidence>
<dbReference type="Proteomes" id="UP000740926">
    <property type="component" value="Unassembled WGS sequence"/>
</dbReference>
<feature type="compositionally biased region" description="Basic and acidic residues" evidence="1">
    <location>
        <begin position="69"/>
        <end position="78"/>
    </location>
</feature>